<dbReference type="PROSITE" id="PS50018">
    <property type="entry name" value="RAS_GTPASE_ACTIV_2"/>
    <property type="match status" value="1"/>
</dbReference>
<accession>A0A6S7K615</accession>
<evidence type="ECO:0000313" key="1">
    <source>
        <dbReference type="EMBL" id="CAB4039997.1"/>
    </source>
</evidence>
<dbReference type="InterPro" id="IPR008936">
    <property type="entry name" value="Rho_GTPase_activation_prot"/>
</dbReference>
<protein>
    <submittedName>
        <fullName evidence="1">GTPase-activating and VPS9 domain-containing 1 isoform X5</fullName>
    </submittedName>
</protein>
<sequence>MADREEGEIDISALRLHLRDEYAFVNKQKRDLQKDYNTIVSTGDSLLRGLWIAGQQWRNLNRLRGGPKFASECAYTSSLLDSIQFQDGYATVGFKEVKYGNFLRDLRENTEILKSILILADKYNIDTSAFLRTIITSLYGSCLFPVDEKSVLTIVKGIIQYHLVYSEKPLTIFSKDGNSFANILDVLFHTSLPCRAFLVLACREVVFDILLDGSLYWTLEEQELLSVMDVQEVRKRFGEPGSPGTTERIKDHMMRCWVALADTVYALFKKINSSLVCLPDSLIWIVSCFYKSSLKRGFNDGKARQLVMRFFINQVIVPLLSRPQPFIIDTEIRASRVANFNLKKVTLIIQTLVSIEAGDDMSYLSSEARQFYENLDKVGIVICFMYVGDLYQVLIFLPLIRMDGGPDKNPCLGAFF</sequence>
<dbReference type="InterPro" id="IPR001936">
    <property type="entry name" value="RasGAP_dom"/>
</dbReference>
<proteinExistence type="predicted"/>
<organism evidence="1 2">
    <name type="scientific">Paramuricea clavata</name>
    <name type="common">Red gorgonian</name>
    <name type="synonym">Violescent sea-whip</name>
    <dbReference type="NCBI Taxonomy" id="317549"/>
    <lineage>
        <taxon>Eukaryota</taxon>
        <taxon>Metazoa</taxon>
        <taxon>Cnidaria</taxon>
        <taxon>Anthozoa</taxon>
        <taxon>Octocorallia</taxon>
        <taxon>Malacalcyonacea</taxon>
        <taxon>Plexauridae</taxon>
        <taxon>Paramuricea</taxon>
    </lineage>
</organism>
<dbReference type="AlphaFoldDB" id="A0A6S7K615"/>
<evidence type="ECO:0000313" key="2">
    <source>
        <dbReference type="Proteomes" id="UP001152795"/>
    </source>
</evidence>
<dbReference type="Pfam" id="PF00616">
    <property type="entry name" value="RasGAP"/>
    <property type="match status" value="1"/>
</dbReference>
<name>A0A6S7K615_PARCT</name>
<dbReference type="SUPFAM" id="SSF48350">
    <property type="entry name" value="GTPase activation domain, GAP"/>
    <property type="match status" value="1"/>
</dbReference>
<dbReference type="OrthoDB" id="10264848at2759"/>
<dbReference type="EMBL" id="CACRXK020026151">
    <property type="protein sequence ID" value="CAB4039997.1"/>
    <property type="molecule type" value="Genomic_DNA"/>
</dbReference>
<comment type="caution">
    <text evidence="1">The sequence shown here is derived from an EMBL/GenBank/DDBJ whole genome shotgun (WGS) entry which is preliminary data.</text>
</comment>
<gene>
    <name evidence="1" type="ORF">PACLA_8A077869</name>
</gene>
<dbReference type="Proteomes" id="UP001152795">
    <property type="component" value="Unassembled WGS sequence"/>
</dbReference>
<reference evidence="1" key="1">
    <citation type="submission" date="2020-04" db="EMBL/GenBank/DDBJ databases">
        <authorList>
            <person name="Alioto T."/>
            <person name="Alioto T."/>
            <person name="Gomez Garrido J."/>
        </authorList>
    </citation>
    <scope>NUCLEOTIDE SEQUENCE</scope>
    <source>
        <strain evidence="1">A484AB</strain>
    </source>
</reference>
<dbReference type="Gene3D" id="1.10.506.10">
    <property type="entry name" value="GTPase Activation - p120gap, domain 1"/>
    <property type="match status" value="1"/>
</dbReference>
<keyword evidence="2" id="KW-1185">Reference proteome</keyword>